<evidence type="ECO:0000256" key="4">
    <source>
        <dbReference type="ARBA" id="ARBA00023136"/>
    </source>
</evidence>
<evidence type="ECO:0000259" key="6">
    <source>
        <dbReference type="Pfam" id="PF01556"/>
    </source>
</evidence>
<dbReference type="MEROPS" id="S54.027"/>
<dbReference type="KEGG" id="dat:HRM2_28570"/>
<dbReference type="eggNOG" id="COG0705">
    <property type="taxonomic scope" value="Bacteria"/>
</dbReference>
<dbReference type="InterPro" id="IPR022764">
    <property type="entry name" value="Peptidase_S54_rhomboid_dom"/>
</dbReference>
<evidence type="ECO:0000313" key="9">
    <source>
        <dbReference type="Proteomes" id="UP000000442"/>
    </source>
</evidence>
<dbReference type="InterPro" id="IPR002939">
    <property type="entry name" value="DnaJ_C"/>
</dbReference>
<feature type="transmembrane region" description="Helical" evidence="5">
    <location>
        <begin position="15"/>
        <end position="34"/>
    </location>
</feature>
<dbReference type="HOGENOM" id="CLU_055068_5_1_7"/>
<feature type="transmembrane region" description="Helical" evidence="5">
    <location>
        <begin position="157"/>
        <end position="183"/>
    </location>
</feature>
<reference evidence="8 9" key="1">
    <citation type="journal article" date="2009" name="Environ. Microbiol.">
        <title>Genome sequence of Desulfobacterium autotrophicum HRM2, a marine sulfate reducer oxidizing organic carbon completely to carbon dioxide.</title>
        <authorList>
            <person name="Strittmatter A.W."/>
            <person name="Liesegang H."/>
            <person name="Rabus R."/>
            <person name="Decker I."/>
            <person name="Amann J."/>
            <person name="Andres S."/>
            <person name="Henne A."/>
            <person name="Fricke W.F."/>
            <person name="Martinez-Arias R."/>
            <person name="Bartels D."/>
            <person name="Goesmann A."/>
            <person name="Krause L."/>
            <person name="Puehler A."/>
            <person name="Klenk H.P."/>
            <person name="Richter M."/>
            <person name="Schuler M."/>
            <person name="Gloeckner F.O."/>
            <person name="Meyerdierks A."/>
            <person name="Gottschalk G."/>
            <person name="Amann R."/>
        </authorList>
    </citation>
    <scope>NUCLEOTIDE SEQUENCE [LARGE SCALE GENOMIC DNA]</scope>
    <source>
        <strain evidence="9">ATCC 43914 / DSM 3382 / HRM2</strain>
    </source>
</reference>
<dbReference type="Gene3D" id="2.60.260.20">
    <property type="entry name" value="Urease metallochaperone UreE, N-terminal domain"/>
    <property type="match status" value="1"/>
</dbReference>
<feature type="transmembrane region" description="Helical" evidence="5">
    <location>
        <begin position="195"/>
        <end position="212"/>
    </location>
</feature>
<dbReference type="eggNOG" id="COG0484">
    <property type="taxonomic scope" value="Bacteria"/>
</dbReference>
<name>C0QJD2_DESAH</name>
<evidence type="ECO:0000256" key="2">
    <source>
        <dbReference type="ARBA" id="ARBA00022692"/>
    </source>
</evidence>
<dbReference type="GO" id="GO:0006457">
    <property type="term" value="P:protein folding"/>
    <property type="evidence" value="ECO:0007669"/>
    <property type="project" value="InterPro"/>
</dbReference>
<keyword evidence="4 5" id="KW-0472">Membrane</keyword>
<dbReference type="OrthoDB" id="9813074at2"/>
<dbReference type="FunFam" id="1.20.1540.10:FF:000027">
    <property type="entry name" value="Rhomboid family intramembrane serine protease"/>
    <property type="match status" value="1"/>
</dbReference>
<dbReference type="GO" id="GO:0004252">
    <property type="term" value="F:serine-type endopeptidase activity"/>
    <property type="evidence" value="ECO:0007669"/>
    <property type="project" value="InterPro"/>
</dbReference>
<evidence type="ECO:0000313" key="8">
    <source>
        <dbReference type="EMBL" id="ACN15945.1"/>
    </source>
</evidence>
<dbReference type="PANTHER" id="PTHR43731:SF26">
    <property type="entry name" value="RHOMBOID-LIKE PROTEIN 10, CHLOROPLASTIC"/>
    <property type="match status" value="1"/>
</dbReference>
<accession>C0QJD2</accession>
<feature type="transmembrane region" description="Helical" evidence="5">
    <location>
        <begin position="107"/>
        <end position="125"/>
    </location>
</feature>
<dbReference type="InterPro" id="IPR050925">
    <property type="entry name" value="Rhomboid_protease_S54"/>
</dbReference>
<dbReference type="SUPFAM" id="SSF49493">
    <property type="entry name" value="HSP40/DnaJ peptide-binding domain"/>
    <property type="match status" value="1"/>
</dbReference>
<evidence type="ECO:0000256" key="1">
    <source>
        <dbReference type="ARBA" id="ARBA00004141"/>
    </source>
</evidence>
<dbReference type="RefSeq" id="WP_015904707.1">
    <property type="nucleotide sequence ID" value="NC_012108.1"/>
</dbReference>
<keyword evidence="9" id="KW-1185">Reference proteome</keyword>
<feature type="transmembrane region" description="Helical" evidence="5">
    <location>
        <begin position="76"/>
        <end position="95"/>
    </location>
</feature>
<dbReference type="GO" id="GO:0051082">
    <property type="term" value="F:unfolded protein binding"/>
    <property type="evidence" value="ECO:0007669"/>
    <property type="project" value="InterPro"/>
</dbReference>
<evidence type="ECO:0000256" key="5">
    <source>
        <dbReference type="SAM" id="Phobius"/>
    </source>
</evidence>
<proteinExistence type="predicted"/>
<sequence>MIPIRDTTPSESVPVVIYGLIALNTLVFLVTLGLSPGEVTQFVYRYGLVPAKFTVPEISAWFSLPSLLFSTVSYMFLHGGLWHFVGNMWFLYIFGDNVENYFGSLRFVGFYFLSGLASALLHFMLNPMSNVPTIGASGSIAGVMGAYFLLYPRSKILTLIPIIIIPWFVEIPAFLFLGFWFLMQFFNAAGGGSSGIAWWAHVGGFVAGMVMVKMSPRIPATGAGARLKKVTARKRTPQLQVIHPIPLGQTPDLSGEIVISSLEALTGTHKIVNIPWGFYKRLYRVQVPAGVKQGTKLRLGGMGRVNGVTERGDMYLTVVIKNVI</sequence>
<dbReference type="GO" id="GO:0016020">
    <property type="term" value="C:membrane"/>
    <property type="evidence" value="ECO:0007669"/>
    <property type="project" value="UniProtKB-SubCell"/>
</dbReference>
<dbReference type="Gene3D" id="1.20.1540.10">
    <property type="entry name" value="Rhomboid-like"/>
    <property type="match status" value="1"/>
</dbReference>
<dbReference type="Pfam" id="PF01694">
    <property type="entry name" value="Rhomboid"/>
    <property type="match status" value="1"/>
</dbReference>
<comment type="subcellular location">
    <subcellularLocation>
        <location evidence="1">Membrane</location>
        <topology evidence="1">Multi-pass membrane protein</topology>
    </subcellularLocation>
</comment>
<dbReference type="EMBL" id="CP001087">
    <property type="protein sequence ID" value="ACN15945.1"/>
    <property type="molecule type" value="Genomic_DNA"/>
</dbReference>
<dbReference type="Proteomes" id="UP000000442">
    <property type="component" value="Chromosome"/>
</dbReference>
<feature type="domain" description="Peptidase S54 rhomboid" evidence="7">
    <location>
        <begin position="69"/>
        <end position="212"/>
    </location>
</feature>
<feature type="transmembrane region" description="Helical" evidence="5">
    <location>
        <begin position="131"/>
        <end position="150"/>
    </location>
</feature>
<evidence type="ECO:0000256" key="3">
    <source>
        <dbReference type="ARBA" id="ARBA00022989"/>
    </source>
</evidence>
<dbReference type="InterPro" id="IPR035952">
    <property type="entry name" value="Rhomboid-like_sf"/>
</dbReference>
<dbReference type="AlphaFoldDB" id="C0QJD2"/>
<keyword evidence="3 5" id="KW-1133">Transmembrane helix</keyword>
<feature type="domain" description="Chaperone DnaJ C-terminal" evidence="6">
    <location>
        <begin position="257"/>
        <end position="320"/>
    </location>
</feature>
<evidence type="ECO:0008006" key="10">
    <source>
        <dbReference type="Google" id="ProtNLM"/>
    </source>
</evidence>
<dbReference type="InterPro" id="IPR008971">
    <property type="entry name" value="HSP40/DnaJ_pept-bd"/>
</dbReference>
<evidence type="ECO:0000259" key="7">
    <source>
        <dbReference type="Pfam" id="PF01694"/>
    </source>
</evidence>
<dbReference type="Pfam" id="PF01556">
    <property type="entry name" value="DnaJ_C"/>
    <property type="match status" value="1"/>
</dbReference>
<keyword evidence="2 5" id="KW-0812">Transmembrane</keyword>
<organism evidence="8 9">
    <name type="scientific">Desulforapulum autotrophicum (strain ATCC 43914 / DSM 3382 / VKM B-1955 / HRM2)</name>
    <name type="common">Desulfobacterium autotrophicum</name>
    <dbReference type="NCBI Taxonomy" id="177437"/>
    <lineage>
        <taxon>Bacteria</taxon>
        <taxon>Pseudomonadati</taxon>
        <taxon>Thermodesulfobacteriota</taxon>
        <taxon>Desulfobacteria</taxon>
        <taxon>Desulfobacterales</taxon>
        <taxon>Desulfobacteraceae</taxon>
        <taxon>Desulforapulum</taxon>
    </lineage>
</organism>
<dbReference type="STRING" id="177437.HRM2_28570"/>
<protein>
    <recommendedName>
        <fullName evidence="10">Rhomboid family intramembrane serine protease</fullName>
    </recommendedName>
</protein>
<gene>
    <name evidence="8" type="ordered locus">HRM2_28570</name>
</gene>
<dbReference type="SUPFAM" id="SSF144091">
    <property type="entry name" value="Rhomboid-like"/>
    <property type="match status" value="1"/>
</dbReference>
<dbReference type="PANTHER" id="PTHR43731">
    <property type="entry name" value="RHOMBOID PROTEASE"/>
    <property type="match status" value="1"/>
</dbReference>